<dbReference type="AlphaFoldDB" id="A0A4R3L0A3"/>
<keyword evidence="1" id="KW-0378">Hydrolase</keyword>
<dbReference type="OrthoDB" id="9807630at2"/>
<accession>A0A4R3L0A3</accession>
<dbReference type="Gene3D" id="3.40.50.1000">
    <property type="entry name" value="HAD superfamily/HAD-like"/>
    <property type="match status" value="1"/>
</dbReference>
<proteinExistence type="predicted"/>
<dbReference type="EMBL" id="SMAD01000001">
    <property type="protein sequence ID" value="TCS89872.1"/>
    <property type="molecule type" value="Genomic_DNA"/>
</dbReference>
<dbReference type="GO" id="GO:0008967">
    <property type="term" value="F:phosphoglycolate phosphatase activity"/>
    <property type="evidence" value="ECO:0007669"/>
    <property type="project" value="TreeGrafter"/>
</dbReference>
<dbReference type="PANTHER" id="PTHR43434:SF26">
    <property type="entry name" value="PYROPHOSPHATASE PPAX"/>
    <property type="match status" value="1"/>
</dbReference>
<organism evidence="1 2">
    <name type="scientific">Anseongella ginsenosidimutans</name>
    <dbReference type="NCBI Taxonomy" id="496056"/>
    <lineage>
        <taxon>Bacteria</taxon>
        <taxon>Pseudomonadati</taxon>
        <taxon>Bacteroidota</taxon>
        <taxon>Sphingobacteriia</taxon>
        <taxon>Sphingobacteriales</taxon>
        <taxon>Sphingobacteriaceae</taxon>
        <taxon>Anseongella</taxon>
    </lineage>
</organism>
<dbReference type="SUPFAM" id="SSF56784">
    <property type="entry name" value="HAD-like"/>
    <property type="match status" value="1"/>
</dbReference>
<dbReference type="GO" id="GO:0005829">
    <property type="term" value="C:cytosol"/>
    <property type="evidence" value="ECO:0007669"/>
    <property type="project" value="TreeGrafter"/>
</dbReference>
<comment type="caution">
    <text evidence="1">The sequence shown here is derived from an EMBL/GenBank/DDBJ whole genome shotgun (WGS) entry which is preliminary data.</text>
</comment>
<dbReference type="InterPro" id="IPR023198">
    <property type="entry name" value="PGP-like_dom2"/>
</dbReference>
<sequence length="209" mass="23736">MYKAVVFDVDGTMVDTEDAVVEAKLKILAEKGRTMDRTELLNKIWGKPRYKSFELLGIDDTPENHDKMTRYMLEFSYLIKFYDGIKEILQQLHDAGIRLGIVTSRIREELSYDITPSGLITLFEASICYEDSDEHKPHPEPLQVFLKKSGLKAEEVLFIGDTVYDMQCADAAGVHFGLALWGTTEPDTLTGEYRLKHPSEILSVLQVPC</sequence>
<dbReference type="GO" id="GO:0006281">
    <property type="term" value="P:DNA repair"/>
    <property type="evidence" value="ECO:0007669"/>
    <property type="project" value="TreeGrafter"/>
</dbReference>
<protein>
    <submittedName>
        <fullName evidence="1">HAD superfamily hydrolase (TIGR01509 family)/HAD superfamily hydrolase (TIGR01549 family)</fullName>
    </submittedName>
</protein>
<keyword evidence="2" id="KW-1185">Reference proteome</keyword>
<dbReference type="SFLD" id="SFLDS00003">
    <property type="entry name" value="Haloacid_Dehalogenase"/>
    <property type="match status" value="1"/>
</dbReference>
<dbReference type="Gene3D" id="1.10.150.240">
    <property type="entry name" value="Putative phosphatase, domain 2"/>
    <property type="match status" value="1"/>
</dbReference>
<dbReference type="InterPro" id="IPR036412">
    <property type="entry name" value="HAD-like_sf"/>
</dbReference>
<dbReference type="InterPro" id="IPR023214">
    <property type="entry name" value="HAD_sf"/>
</dbReference>
<dbReference type="Pfam" id="PF13419">
    <property type="entry name" value="HAD_2"/>
    <property type="match status" value="1"/>
</dbReference>
<name>A0A4R3L0A3_9SPHI</name>
<dbReference type="NCBIfam" id="TIGR01549">
    <property type="entry name" value="HAD-SF-IA-v1"/>
    <property type="match status" value="1"/>
</dbReference>
<dbReference type="PANTHER" id="PTHR43434">
    <property type="entry name" value="PHOSPHOGLYCOLATE PHOSPHATASE"/>
    <property type="match status" value="1"/>
</dbReference>
<evidence type="ECO:0000313" key="1">
    <source>
        <dbReference type="EMBL" id="TCS89872.1"/>
    </source>
</evidence>
<dbReference type="InterPro" id="IPR041492">
    <property type="entry name" value="HAD_2"/>
</dbReference>
<evidence type="ECO:0000313" key="2">
    <source>
        <dbReference type="Proteomes" id="UP000295807"/>
    </source>
</evidence>
<dbReference type="Proteomes" id="UP000295807">
    <property type="component" value="Unassembled WGS sequence"/>
</dbReference>
<dbReference type="PRINTS" id="PR00413">
    <property type="entry name" value="HADHALOGNASE"/>
</dbReference>
<dbReference type="InterPro" id="IPR006439">
    <property type="entry name" value="HAD-SF_hydro_IA"/>
</dbReference>
<dbReference type="SFLD" id="SFLDG01129">
    <property type="entry name" value="C1.5:_HAD__Beta-PGM__Phosphata"/>
    <property type="match status" value="1"/>
</dbReference>
<gene>
    <name evidence="1" type="ORF">EDD80_10169</name>
</gene>
<dbReference type="InterPro" id="IPR050155">
    <property type="entry name" value="HAD-like_hydrolase_sf"/>
</dbReference>
<dbReference type="RefSeq" id="WP_132127352.1">
    <property type="nucleotide sequence ID" value="NZ_CP042432.1"/>
</dbReference>
<reference evidence="1 2" key="1">
    <citation type="submission" date="2019-03" db="EMBL/GenBank/DDBJ databases">
        <title>Genomic Encyclopedia of Type Strains, Phase IV (KMG-IV): sequencing the most valuable type-strain genomes for metagenomic binning, comparative biology and taxonomic classification.</title>
        <authorList>
            <person name="Goeker M."/>
        </authorList>
    </citation>
    <scope>NUCLEOTIDE SEQUENCE [LARGE SCALE GENOMIC DNA]</scope>
    <source>
        <strain evidence="1 2">DSM 21100</strain>
    </source>
</reference>